<gene>
    <name evidence="6" type="ORF">ACFYKX_08685</name>
</gene>
<comment type="caution">
    <text evidence="6">The sequence shown here is derived from an EMBL/GenBank/DDBJ whole genome shotgun (WGS) entry which is preliminary data.</text>
</comment>
<keyword evidence="2" id="KW-0410">Iron transport</keyword>
<evidence type="ECO:0000256" key="5">
    <source>
        <dbReference type="SAM" id="SignalP"/>
    </source>
</evidence>
<dbReference type="SUPFAM" id="SSF53850">
    <property type="entry name" value="Periplasmic binding protein-like II"/>
    <property type="match status" value="1"/>
</dbReference>
<reference evidence="6 7" key="1">
    <citation type="submission" date="2024-08" db="EMBL/GenBank/DDBJ databases">
        <title>Two novel Cytobacillus novel species.</title>
        <authorList>
            <person name="Liu G."/>
        </authorList>
    </citation>
    <scope>NUCLEOTIDE SEQUENCE [LARGE SCALE GENOMIC DNA]</scope>
    <source>
        <strain evidence="6 7">FJAT-54145</strain>
    </source>
</reference>
<dbReference type="InterPro" id="IPR026045">
    <property type="entry name" value="Ferric-bd"/>
</dbReference>
<evidence type="ECO:0000313" key="6">
    <source>
        <dbReference type="EMBL" id="MFE8700687.1"/>
    </source>
</evidence>
<feature type="chain" id="PRO_5045812584" evidence="5">
    <location>
        <begin position="23"/>
        <end position="368"/>
    </location>
</feature>
<dbReference type="PANTHER" id="PTHR30006:SF15">
    <property type="entry name" value="IRON-UTILIZATION PERIPLASMIC PROTEIN"/>
    <property type="match status" value="1"/>
</dbReference>
<dbReference type="Gene3D" id="3.40.190.10">
    <property type="entry name" value="Periplasmic binding protein-like II"/>
    <property type="match status" value="2"/>
</dbReference>
<evidence type="ECO:0000256" key="1">
    <source>
        <dbReference type="ARBA" id="ARBA00008520"/>
    </source>
</evidence>
<proteinExistence type="inferred from homology"/>
<dbReference type="EMBL" id="JBIACK010000003">
    <property type="protein sequence ID" value="MFE8700687.1"/>
    <property type="molecule type" value="Genomic_DNA"/>
</dbReference>
<keyword evidence="2" id="KW-0406">Ion transport</keyword>
<evidence type="ECO:0000256" key="4">
    <source>
        <dbReference type="SAM" id="MobiDB-lite"/>
    </source>
</evidence>
<dbReference type="InterPro" id="IPR006059">
    <property type="entry name" value="SBP"/>
</dbReference>
<dbReference type="CDD" id="cd13542">
    <property type="entry name" value="PBP2_FutA1_ilke"/>
    <property type="match status" value="1"/>
</dbReference>
<feature type="signal peptide" evidence="5">
    <location>
        <begin position="1"/>
        <end position="22"/>
    </location>
</feature>
<keyword evidence="2" id="KW-0813">Transport</keyword>
<dbReference type="RefSeq" id="WP_389360113.1">
    <property type="nucleotide sequence ID" value="NZ_JBIACK010000003.1"/>
</dbReference>
<feature type="compositionally biased region" description="Basic and acidic residues" evidence="4">
    <location>
        <begin position="29"/>
        <end position="50"/>
    </location>
</feature>
<keyword evidence="2" id="KW-0408">Iron</keyword>
<evidence type="ECO:0000313" key="7">
    <source>
        <dbReference type="Proteomes" id="UP001601059"/>
    </source>
</evidence>
<dbReference type="PROSITE" id="PS51257">
    <property type="entry name" value="PROKAR_LIPOPROTEIN"/>
    <property type="match status" value="1"/>
</dbReference>
<keyword evidence="3 5" id="KW-0732">Signal</keyword>
<protein>
    <submittedName>
        <fullName evidence="6">Fe(3+) ABC transporter substrate-binding protein</fullName>
    </submittedName>
</protein>
<dbReference type="PANTHER" id="PTHR30006">
    <property type="entry name" value="THIAMINE-BINDING PERIPLASMIC PROTEIN-RELATED"/>
    <property type="match status" value="1"/>
</dbReference>
<dbReference type="PIRSF" id="PIRSF002825">
    <property type="entry name" value="CfbpA"/>
    <property type="match status" value="1"/>
</dbReference>
<name>A0ABW6KAV4_9BACI</name>
<dbReference type="Pfam" id="PF13416">
    <property type="entry name" value="SBP_bac_8"/>
    <property type="match status" value="1"/>
</dbReference>
<feature type="region of interest" description="Disordered" evidence="4">
    <location>
        <begin position="28"/>
        <end position="50"/>
    </location>
</feature>
<dbReference type="Proteomes" id="UP001601059">
    <property type="component" value="Unassembled WGS sequence"/>
</dbReference>
<sequence length="368" mass="40388">MKKAKLLLTSFLAFVLVLGLLAGCSSSEETAKKEEKAPETETKATEEKKEDPGVVNLYTARHYDTDDAIYAAFTEKTGIKVNVIKGEGDELMERLKREGELTEGDVFITADAGNLHRAKENGLLQPIVSDTVNSNIPETLRDSENNWVALTKRARVIVYAKDRVKPEDLSTYEALTEAQWKGKVLIRSSENIYNQSLLASFIELNGEDKAKEWATGIVANMAREPKGGDTDQIKAVVAGEGDVAISNTYYVGRLINSTNEEDVKVAEQVGVFFPNQDTTGTHVNISGAGLLKHAKNNENAIKFIEFMTSAEAQGQFAEGNNEYPANPAVEASETLKSWGEFKAQEINMTILGEKNADAVKIFNEAGWK</sequence>
<organism evidence="6 7">
    <name type="scientific">Cytobacillus spartinae</name>
    <dbReference type="NCBI Taxonomy" id="3299023"/>
    <lineage>
        <taxon>Bacteria</taxon>
        <taxon>Bacillati</taxon>
        <taxon>Bacillota</taxon>
        <taxon>Bacilli</taxon>
        <taxon>Bacillales</taxon>
        <taxon>Bacillaceae</taxon>
        <taxon>Cytobacillus</taxon>
    </lineage>
</organism>
<comment type="similarity">
    <text evidence="1">Belongs to the bacterial solute-binding protein 1 family.</text>
</comment>
<keyword evidence="7" id="KW-1185">Reference proteome</keyword>
<accession>A0ABW6KAV4</accession>
<evidence type="ECO:0000256" key="3">
    <source>
        <dbReference type="ARBA" id="ARBA00022729"/>
    </source>
</evidence>
<evidence type="ECO:0000256" key="2">
    <source>
        <dbReference type="ARBA" id="ARBA00022496"/>
    </source>
</evidence>